<evidence type="ECO:0000313" key="2">
    <source>
        <dbReference type="Proteomes" id="UP000261560"/>
    </source>
</evidence>
<dbReference type="PANTHER" id="PTHR34251">
    <property type="entry name" value="LEUCINE-, GLUTAMATE- AND LYSINE-RICH PROTEIN 1"/>
    <property type="match status" value="1"/>
</dbReference>
<dbReference type="InterPro" id="IPR038799">
    <property type="entry name" value="LEKR1"/>
</dbReference>
<sequence length="75" mass="9162">MFAFLPQMEHSETVCRYCGVSYLIFHEFHQLHKQLAQLQAELEQLREVEIWICVHNLLYVFCFVFLINVNYVKYF</sequence>
<evidence type="ECO:0000313" key="1">
    <source>
        <dbReference type="Ensembl" id="ENSOMEP00000024206.1"/>
    </source>
</evidence>
<dbReference type="AlphaFoldDB" id="A0A3B3D2W7"/>
<protein>
    <submittedName>
        <fullName evidence="1">Uncharacterized protein</fullName>
    </submittedName>
</protein>
<keyword evidence="2" id="KW-1185">Reference proteome</keyword>
<reference evidence="1" key="2">
    <citation type="submission" date="2025-09" db="UniProtKB">
        <authorList>
            <consortium name="Ensembl"/>
        </authorList>
    </citation>
    <scope>IDENTIFICATION</scope>
</reference>
<dbReference type="STRING" id="30732.ENSOMEP00000024206"/>
<accession>A0A3B3D2W7</accession>
<dbReference type="PaxDb" id="30732-ENSOMEP00000024206"/>
<name>A0A3B3D2W7_ORYME</name>
<reference evidence="1" key="1">
    <citation type="submission" date="2025-08" db="UniProtKB">
        <authorList>
            <consortium name="Ensembl"/>
        </authorList>
    </citation>
    <scope>IDENTIFICATION</scope>
</reference>
<organism evidence="1 2">
    <name type="scientific">Oryzias melastigma</name>
    <name type="common">Marine medaka</name>
    <dbReference type="NCBI Taxonomy" id="30732"/>
    <lineage>
        <taxon>Eukaryota</taxon>
        <taxon>Metazoa</taxon>
        <taxon>Chordata</taxon>
        <taxon>Craniata</taxon>
        <taxon>Vertebrata</taxon>
        <taxon>Euteleostomi</taxon>
        <taxon>Actinopterygii</taxon>
        <taxon>Neopterygii</taxon>
        <taxon>Teleostei</taxon>
        <taxon>Neoteleostei</taxon>
        <taxon>Acanthomorphata</taxon>
        <taxon>Ovalentaria</taxon>
        <taxon>Atherinomorphae</taxon>
        <taxon>Beloniformes</taxon>
        <taxon>Adrianichthyidae</taxon>
        <taxon>Oryziinae</taxon>
        <taxon>Oryzias</taxon>
    </lineage>
</organism>
<dbReference type="PANTHER" id="PTHR34251:SF1">
    <property type="entry name" value="LEUCINE, GLUTAMATE AND LYSINE RICH 1"/>
    <property type="match status" value="1"/>
</dbReference>
<dbReference type="Ensembl" id="ENSOMET00000010257.1">
    <property type="protein sequence ID" value="ENSOMEP00000024206.1"/>
    <property type="gene ID" value="ENSOMEG00000004695.1"/>
</dbReference>
<dbReference type="Proteomes" id="UP000261560">
    <property type="component" value="Unplaced"/>
</dbReference>
<dbReference type="GeneTree" id="ENSGT01150000290359"/>
<proteinExistence type="predicted"/>